<dbReference type="Pfam" id="PF04082">
    <property type="entry name" value="Fungal_trans"/>
    <property type="match status" value="1"/>
</dbReference>
<name>A0A8H5QYQ2_9HYPO</name>
<dbReference type="GO" id="GO:0003677">
    <property type="term" value="F:DNA binding"/>
    <property type="evidence" value="ECO:0007669"/>
    <property type="project" value="InterPro"/>
</dbReference>
<protein>
    <submittedName>
        <fullName evidence="5">Regulatory amdA</fullName>
    </submittedName>
</protein>
<keyword evidence="1" id="KW-0539">Nucleus</keyword>
<dbReference type="EMBL" id="JAAQRI010000264">
    <property type="protein sequence ID" value="KAF5622221.1"/>
    <property type="molecule type" value="Genomic_DNA"/>
</dbReference>
<dbReference type="GO" id="GO:0006351">
    <property type="term" value="P:DNA-templated transcription"/>
    <property type="evidence" value="ECO:0007669"/>
    <property type="project" value="InterPro"/>
</dbReference>
<dbReference type="Gene3D" id="3.90.1300.10">
    <property type="entry name" value="Amidase signature (AS) domain"/>
    <property type="match status" value="1"/>
</dbReference>
<dbReference type="RefSeq" id="XP_037201948.1">
    <property type="nucleotide sequence ID" value="XM_037343847.1"/>
</dbReference>
<feature type="domain" description="Amidase" evidence="3">
    <location>
        <begin position="96"/>
        <end position="510"/>
    </location>
</feature>
<dbReference type="PANTHER" id="PTHR11895">
    <property type="entry name" value="TRANSAMIDASE"/>
    <property type="match status" value="1"/>
</dbReference>
<proteinExistence type="predicted"/>
<dbReference type="InterPro" id="IPR023631">
    <property type="entry name" value="Amidase_dom"/>
</dbReference>
<feature type="region of interest" description="Disordered" evidence="2">
    <location>
        <begin position="680"/>
        <end position="723"/>
    </location>
</feature>
<dbReference type="InterPro" id="IPR036928">
    <property type="entry name" value="AS_sf"/>
</dbReference>
<evidence type="ECO:0000313" key="5">
    <source>
        <dbReference type="EMBL" id="KAF5622221.1"/>
    </source>
</evidence>
<accession>A0A8H5QYQ2</accession>
<dbReference type="CDD" id="cd12148">
    <property type="entry name" value="fungal_TF_MHR"/>
    <property type="match status" value="1"/>
</dbReference>
<dbReference type="GeneID" id="59296117"/>
<dbReference type="PANTHER" id="PTHR11895:SF170">
    <property type="entry name" value="AMIDASE"/>
    <property type="match status" value="1"/>
</dbReference>
<feature type="domain" description="Xylanolytic transcriptional activator regulatory" evidence="4">
    <location>
        <begin position="790"/>
        <end position="1058"/>
    </location>
</feature>
<dbReference type="SUPFAM" id="SSF75304">
    <property type="entry name" value="Amidase signature (AS) enzymes"/>
    <property type="match status" value="1"/>
</dbReference>
<gene>
    <name evidence="5" type="ORF">FTJAE_10955</name>
</gene>
<dbReference type="GO" id="GO:0003824">
    <property type="term" value="F:catalytic activity"/>
    <property type="evidence" value="ECO:0007669"/>
    <property type="project" value="InterPro"/>
</dbReference>
<organism evidence="5 6">
    <name type="scientific">Fusarium tjaetaba</name>
    <dbReference type="NCBI Taxonomy" id="1567544"/>
    <lineage>
        <taxon>Eukaryota</taxon>
        <taxon>Fungi</taxon>
        <taxon>Dikarya</taxon>
        <taxon>Ascomycota</taxon>
        <taxon>Pezizomycotina</taxon>
        <taxon>Sordariomycetes</taxon>
        <taxon>Hypocreomycetidae</taxon>
        <taxon>Hypocreales</taxon>
        <taxon>Nectriaceae</taxon>
        <taxon>Fusarium</taxon>
        <taxon>Fusarium fujikuroi species complex</taxon>
    </lineage>
</organism>
<evidence type="ECO:0000259" key="3">
    <source>
        <dbReference type="Pfam" id="PF01425"/>
    </source>
</evidence>
<dbReference type="OrthoDB" id="654211at2759"/>
<dbReference type="GO" id="GO:0008270">
    <property type="term" value="F:zinc ion binding"/>
    <property type="evidence" value="ECO:0007669"/>
    <property type="project" value="InterPro"/>
</dbReference>
<sequence>MSVFFKEILPGNPVQAGDVEALLDPLNLTIRPEESSEYQLLLAAVHDCAERVSNLPDYQPVPDIERFPRQNIHLPEEHEQSYGHAWAHRFIIEGDKSSRSALAGKSVCLKDCIAVAGVPQFFGSDAFPAWTPSTDATVVTRVLEAGAVITGTATCENFCNSTSSFTSAQGTIDNPRKAGYSAGGSTSGGAALVTGGLADIAIGTDQGGSIRVPASLCGCVGFKPTHGLVPYTGITSGDQIDDHAGPLARTVDEVAACLDAIAGYDGLDDRSLGAPSPGSFNYLDSLAGASVKGLRIGVLKEGYDNDLVQPGVKQTFFDTINRLKSLGANVEEVSIPLHKEGPSIWTIQQRISGSAGILGQANGRRGLYLTEFEQARLPWTSSEFEKLFPSTKNTVINGIYLSRNFPGLYAKTVNIGRQIRDAYEAKFRDYDVIIMPTTPFVAPRHGSRESVLKSFEPSIGMTNNTAIFNVTGNPALSLPVGWSKAVDDASVLLPVGLQIVGGLWQEKKVLNVAKALESSFDWEQEGKSTVEETEDVLNEGSWLMGGCMSRYQREAVSVSLRLAEHEGDVPSPEPARGNVTVVQQRNDSIGDPDLAAAVSLSGLSVDPWFCARTQQPMQLPVAVPQAADEQVQHQPSADDGQFVPNFLSPQMLDSGVDFDTHFREFTSFLDGVGLSAEWSPFFGDPDRHEEPPIDPALTQDTDEETSPRQGAPTRAGTPFSSWLPSAPTGNRISNYVSDTDNPRAIDPETRPFKVTEEQRSKLKASILDHAHLLDPAFCVPSRHALTRYVTSFFGGFHTHMPFIHIPTWQINDHSPELIFGIAAIGAQYCFESGVSGRLFFAGKALLMERLRKESNSFSLSTLPITHVNSQNGRRGDTEADSAVETIRALITLMGFATWEPKAPMVQESFILQGILTQVLRNSGLEDVDETTSPTPSDQPSDGNSLWHEWKTWIKQESNRRSKLIGFSFLHTHSIAYNVYPTLRSNEIGLRLPCSTKEWKAPTPALWRAATKEIQEPQLFFREALSLLLKNKSDTAPLLPIPTPLGNYVLLHGLLQRIHIVRDLSLPVTNSAVLPSEEVEKLERGLRSWTSCWQQAPESTLDPNNENGPIPFTSSSLLSLAYVRIYLHLGPYRQLETRDPQRIANAIASSPDIERSDGVIAALLYSAHMIGIPVRLGVDRVARSQAFFWSVRHSLSGLDCAVLLSKWLSKLGETITDHPLSDSEDRILHWVRCIVEEAYTVVDFDQGVDTDHPTLLDFRHPSNLCLAVLKIWAHFFKSNTQWPFINIIGIGLEKYREILIHKYLG</sequence>
<dbReference type="Proteomes" id="UP000530670">
    <property type="component" value="Unassembled WGS sequence"/>
</dbReference>
<evidence type="ECO:0000259" key="4">
    <source>
        <dbReference type="Pfam" id="PF04082"/>
    </source>
</evidence>
<dbReference type="InterPro" id="IPR007219">
    <property type="entry name" value="XnlR_reg_dom"/>
</dbReference>
<comment type="caution">
    <text evidence="5">The sequence shown here is derived from an EMBL/GenBank/DDBJ whole genome shotgun (WGS) entry which is preliminary data.</text>
</comment>
<evidence type="ECO:0000313" key="6">
    <source>
        <dbReference type="Proteomes" id="UP000530670"/>
    </source>
</evidence>
<dbReference type="InterPro" id="IPR000120">
    <property type="entry name" value="Amidase"/>
</dbReference>
<dbReference type="Pfam" id="PF01425">
    <property type="entry name" value="Amidase"/>
    <property type="match status" value="1"/>
</dbReference>
<keyword evidence="6" id="KW-1185">Reference proteome</keyword>
<reference evidence="5 6" key="1">
    <citation type="submission" date="2020-05" db="EMBL/GenBank/DDBJ databases">
        <title>Identification and distribution of gene clusters putatively required for synthesis of sphingolipid metabolism inhibitors in phylogenetically diverse species of the filamentous fungus Fusarium.</title>
        <authorList>
            <person name="Kim H.-S."/>
            <person name="Busman M."/>
            <person name="Brown D.W."/>
            <person name="Divon H."/>
            <person name="Uhlig S."/>
            <person name="Proctor R.H."/>
        </authorList>
    </citation>
    <scope>NUCLEOTIDE SEQUENCE [LARGE SCALE GENOMIC DNA]</scope>
    <source>
        <strain evidence="5 6">NRRL 66243</strain>
    </source>
</reference>
<evidence type="ECO:0000256" key="2">
    <source>
        <dbReference type="SAM" id="MobiDB-lite"/>
    </source>
</evidence>
<evidence type="ECO:0000256" key="1">
    <source>
        <dbReference type="ARBA" id="ARBA00023242"/>
    </source>
</evidence>